<dbReference type="RefSeq" id="WP_111436675.1">
    <property type="nucleotide sequence ID" value="NZ_JACIGG010000019.1"/>
</dbReference>
<keyword evidence="3" id="KW-0804">Transcription</keyword>
<dbReference type="SMART" id="SM00895">
    <property type="entry name" value="FCD"/>
    <property type="match status" value="1"/>
</dbReference>
<dbReference type="Gene3D" id="1.10.10.10">
    <property type="entry name" value="Winged helix-like DNA-binding domain superfamily/Winged helix DNA-binding domain"/>
    <property type="match status" value="1"/>
</dbReference>
<dbReference type="EMBL" id="NPEV01000081">
    <property type="protein sequence ID" value="RAI24271.1"/>
    <property type="molecule type" value="Genomic_DNA"/>
</dbReference>
<dbReference type="SUPFAM" id="SSF46785">
    <property type="entry name" value="Winged helix' DNA-binding domain"/>
    <property type="match status" value="1"/>
</dbReference>
<dbReference type="InterPro" id="IPR036390">
    <property type="entry name" value="WH_DNA-bd_sf"/>
</dbReference>
<proteinExistence type="predicted"/>
<reference evidence="5 6" key="1">
    <citation type="submission" date="2017-07" db="EMBL/GenBank/DDBJ databases">
        <title>Draft Genome Sequences of Select Purple Nonsulfur Bacteria.</title>
        <authorList>
            <person name="Lasarre B."/>
            <person name="Mckinlay J.B."/>
        </authorList>
    </citation>
    <scope>NUCLEOTIDE SEQUENCE [LARGE SCALE GENOMIC DNA]</scope>
    <source>
        <strain evidence="5 6">DSM 11290</strain>
    </source>
</reference>
<dbReference type="SMART" id="SM00345">
    <property type="entry name" value="HTH_GNTR"/>
    <property type="match status" value="1"/>
</dbReference>
<dbReference type="PANTHER" id="PTHR43537">
    <property type="entry name" value="TRANSCRIPTIONAL REGULATOR, GNTR FAMILY"/>
    <property type="match status" value="1"/>
</dbReference>
<evidence type="ECO:0000256" key="3">
    <source>
        <dbReference type="ARBA" id="ARBA00023163"/>
    </source>
</evidence>
<dbReference type="Pfam" id="PF07729">
    <property type="entry name" value="FCD"/>
    <property type="match status" value="1"/>
</dbReference>
<dbReference type="PRINTS" id="PR00035">
    <property type="entry name" value="HTHGNTR"/>
</dbReference>
<accession>A0A327JM19</accession>
<comment type="caution">
    <text evidence="5">The sequence shown here is derived from an EMBL/GenBank/DDBJ whole genome shotgun (WGS) entry which is preliminary data.</text>
</comment>
<dbReference type="GO" id="GO:0003700">
    <property type="term" value="F:DNA-binding transcription factor activity"/>
    <property type="evidence" value="ECO:0007669"/>
    <property type="project" value="InterPro"/>
</dbReference>
<protein>
    <recommendedName>
        <fullName evidence="4">HTH gntR-type domain-containing protein</fullName>
    </recommendedName>
</protein>
<dbReference type="PANTHER" id="PTHR43537:SF44">
    <property type="entry name" value="GNTR FAMILY REGULATORY PROTEIN"/>
    <property type="match status" value="1"/>
</dbReference>
<dbReference type="CDD" id="cd07377">
    <property type="entry name" value="WHTH_GntR"/>
    <property type="match status" value="1"/>
</dbReference>
<keyword evidence="2" id="KW-0238">DNA-binding</keyword>
<keyword evidence="1" id="KW-0805">Transcription regulation</keyword>
<organism evidence="5 6">
    <name type="scientific">Rhodobium orientis</name>
    <dbReference type="NCBI Taxonomy" id="34017"/>
    <lineage>
        <taxon>Bacteria</taxon>
        <taxon>Pseudomonadati</taxon>
        <taxon>Pseudomonadota</taxon>
        <taxon>Alphaproteobacteria</taxon>
        <taxon>Hyphomicrobiales</taxon>
        <taxon>Rhodobiaceae</taxon>
        <taxon>Rhodobium</taxon>
    </lineage>
</organism>
<dbReference type="Pfam" id="PF00392">
    <property type="entry name" value="GntR"/>
    <property type="match status" value="1"/>
</dbReference>
<feature type="domain" description="HTH gntR-type" evidence="4">
    <location>
        <begin position="16"/>
        <end position="84"/>
    </location>
</feature>
<sequence>MDSASATGRKTTVGRSEVGNLVTHHLAKQVFAGELKPGDQIPPEIELVTQFGISRASVRSGLQTLATLGIIARQAGRGSVVQEYREWNFLDPTVTEWMGTFAAPNPDFLSEIFEFRITIEPVISAIAARRANARDLLAMEEAFEMMARHQDRGHARDGTEISPFTEADIAFHTAIYRATHNLVWAQLAHILSPSILLVIRISNETADELRDSLGRHRHLMECIRMRDADAAFDAALHVMNRTGYDLGLTTSRDNDEILARVRARLTPDASGTELRPEPSGSKAGS</sequence>
<evidence type="ECO:0000259" key="4">
    <source>
        <dbReference type="PROSITE" id="PS50949"/>
    </source>
</evidence>
<evidence type="ECO:0000313" key="5">
    <source>
        <dbReference type="EMBL" id="RAI24271.1"/>
    </source>
</evidence>
<dbReference type="AlphaFoldDB" id="A0A327JM19"/>
<evidence type="ECO:0000313" key="6">
    <source>
        <dbReference type="Proteomes" id="UP000249299"/>
    </source>
</evidence>
<gene>
    <name evidence="5" type="ORF">CH339_22490</name>
</gene>
<dbReference type="PROSITE" id="PS50949">
    <property type="entry name" value="HTH_GNTR"/>
    <property type="match status" value="1"/>
</dbReference>
<evidence type="ECO:0000256" key="2">
    <source>
        <dbReference type="ARBA" id="ARBA00023125"/>
    </source>
</evidence>
<dbReference type="GO" id="GO:0003677">
    <property type="term" value="F:DNA binding"/>
    <property type="evidence" value="ECO:0007669"/>
    <property type="project" value="UniProtKB-KW"/>
</dbReference>
<keyword evidence="6" id="KW-1185">Reference proteome</keyword>
<dbReference type="OrthoDB" id="9028214at2"/>
<dbReference type="InterPro" id="IPR008920">
    <property type="entry name" value="TF_FadR/GntR_C"/>
</dbReference>
<dbReference type="InterPro" id="IPR011711">
    <property type="entry name" value="GntR_C"/>
</dbReference>
<evidence type="ECO:0000256" key="1">
    <source>
        <dbReference type="ARBA" id="ARBA00023015"/>
    </source>
</evidence>
<dbReference type="InterPro" id="IPR036388">
    <property type="entry name" value="WH-like_DNA-bd_sf"/>
</dbReference>
<name>A0A327JM19_9HYPH</name>
<dbReference type="InterPro" id="IPR000524">
    <property type="entry name" value="Tscrpt_reg_HTH_GntR"/>
</dbReference>
<dbReference type="Proteomes" id="UP000249299">
    <property type="component" value="Unassembled WGS sequence"/>
</dbReference>
<dbReference type="SUPFAM" id="SSF48008">
    <property type="entry name" value="GntR ligand-binding domain-like"/>
    <property type="match status" value="1"/>
</dbReference>
<dbReference type="Gene3D" id="1.20.120.530">
    <property type="entry name" value="GntR ligand-binding domain-like"/>
    <property type="match status" value="1"/>
</dbReference>